<dbReference type="Proteomes" id="UP000811246">
    <property type="component" value="Chromosome 2"/>
</dbReference>
<evidence type="ECO:0000313" key="2">
    <source>
        <dbReference type="EMBL" id="KAG6726392.1"/>
    </source>
</evidence>
<dbReference type="PANTHER" id="PTHR33484:SF3">
    <property type="entry name" value="HYDROXYPROLINE-RICH GLYCOPROTEIN FAMILY PROTEIN"/>
    <property type="match status" value="1"/>
</dbReference>
<dbReference type="OrthoDB" id="1660139at2759"/>
<protein>
    <submittedName>
        <fullName evidence="1">Uncharacterized protein</fullName>
    </submittedName>
</protein>
<reference evidence="2" key="2">
    <citation type="submission" date="2021-01" db="EMBL/GenBank/DDBJ databases">
        <authorList>
            <person name="Lovell J.T."/>
            <person name="Bentley N."/>
            <person name="Bhattarai G."/>
            <person name="Jenkins J.W."/>
            <person name="Sreedasyam A."/>
            <person name="Alarcon Y."/>
            <person name="Bock C."/>
            <person name="Boston L."/>
            <person name="Carlson J."/>
            <person name="Cervantes K."/>
            <person name="Clermont K."/>
            <person name="Krom N."/>
            <person name="Kubenka K."/>
            <person name="Mamidi S."/>
            <person name="Mattison C."/>
            <person name="Monteros M."/>
            <person name="Pisani C."/>
            <person name="Plott C."/>
            <person name="Rajasekar S."/>
            <person name="Rhein H.S."/>
            <person name="Rohla C."/>
            <person name="Song M."/>
            <person name="Hilaire R.S."/>
            <person name="Shu S."/>
            <person name="Wells L."/>
            <person name="Wang X."/>
            <person name="Webber J."/>
            <person name="Heerema R.J."/>
            <person name="Klein P."/>
            <person name="Conner P."/>
            <person name="Grauke L."/>
            <person name="Grimwood J."/>
            <person name="Schmutz J."/>
            <person name="Randall J.J."/>
        </authorList>
    </citation>
    <scope>NUCLEOTIDE SEQUENCE</scope>
    <source>
        <tissue evidence="2">Leaf</tissue>
    </source>
</reference>
<name>A0A8T1RB37_CARIL</name>
<dbReference type="PANTHER" id="PTHR33484">
    <property type="entry name" value="BNAC07G33360D PROTEIN"/>
    <property type="match status" value="1"/>
</dbReference>
<dbReference type="AlphaFoldDB" id="A0A8T1RB37"/>
<dbReference type="EMBL" id="CM031810">
    <property type="protein sequence ID" value="KAG6664248.1"/>
    <property type="molecule type" value="Genomic_DNA"/>
</dbReference>
<dbReference type="Proteomes" id="UP000811609">
    <property type="component" value="Chromosome 2"/>
</dbReference>
<keyword evidence="3" id="KW-1185">Reference proteome</keyword>
<proteinExistence type="predicted"/>
<organism evidence="1 3">
    <name type="scientific">Carya illinoinensis</name>
    <name type="common">Pecan</name>
    <dbReference type="NCBI Taxonomy" id="32201"/>
    <lineage>
        <taxon>Eukaryota</taxon>
        <taxon>Viridiplantae</taxon>
        <taxon>Streptophyta</taxon>
        <taxon>Embryophyta</taxon>
        <taxon>Tracheophyta</taxon>
        <taxon>Spermatophyta</taxon>
        <taxon>Magnoliopsida</taxon>
        <taxon>eudicotyledons</taxon>
        <taxon>Gunneridae</taxon>
        <taxon>Pentapetalae</taxon>
        <taxon>rosids</taxon>
        <taxon>fabids</taxon>
        <taxon>Fagales</taxon>
        <taxon>Juglandaceae</taxon>
        <taxon>Carya</taxon>
    </lineage>
</organism>
<sequence>MAKKADSLVKVGSEGFNLLEYYLKQQADMLKVIRMTSNPVPILITQNQPEYMISSEEAARRYNGILIMPKVPIIMQDQPEYLISSEEAARRYNGILIKDIGNWQGKPRLPRA</sequence>
<reference evidence="1" key="1">
    <citation type="submission" date="2020-12" db="EMBL/GenBank/DDBJ databases">
        <title>WGS assembly of Carya illinoinensis cv. Pawnee.</title>
        <authorList>
            <person name="Platts A."/>
            <person name="Shu S."/>
            <person name="Wright S."/>
            <person name="Barry K."/>
            <person name="Edger P."/>
            <person name="Pires J.C."/>
            <person name="Schmutz J."/>
        </authorList>
    </citation>
    <scope>NUCLEOTIDE SEQUENCE</scope>
    <source>
        <tissue evidence="1">Leaf</tissue>
    </source>
</reference>
<dbReference type="EMBL" id="CM031826">
    <property type="protein sequence ID" value="KAG6726392.1"/>
    <property type="molecule type" value="Genomic_DNA"/>
</dbReference>
<evidence type="ECO:0000313" key="1">
    <source>
        <dbReference type="EMBL" id="KAG6664248.1"/>
    </source>
</evidence>
<evidence type="ECO:0000313" key="3">
    <source>
        <dbReference type="Proteomes" id="UP000811609"/>
    </source>
</evidence>
<gene>
    <name evidence="1" type="ORF">CIPAW_02G079600</name>
    <name evidence="2" type="ORF">I3842_02G078800</name>
</gene>
<comment type="caution">
    <text evidence="1">The sequence shown here is derived from an EMBL/GenBank/DDBJ whole genome shotgun (WGS) entry which is preliminary data.</text>
</comment>
<accession>A0A8T1RB37</accession>